<comment type="similarity">
    <text evidence="7">Belongs to the protein kinase superfamily.</text>
</comment>
<gene>
    <name evidence="9" type="ORF">M9Y10_028897</name>
</gene>
<keyword evidence="5 6" id="KW-0067">ATP-binding</keyword>
<organism evidence="9 10">
    <name type="scientific">Tritrichomonas musculus</name>
    <dbReference type="NCBI Taxonomy" id="1915356"/>
    <lineage>
        <taxon>Eukaryota</taxon>
        <taxon>Metamonada</taxon>
        <taxon>Parabasalia</taxon>
        <taxon>Tritrichomonadida</taxon>
        <taxon>Tritrichomonadidae</taxon>
        <taxon>Tritrichomonas</taxon>
    </lineage>
</organism>
<dbReference type="Pfam" id="PF00069">
    <property type="entry name" value="Pkinase"/>
    <property type="match status" value="1"/>
</dbReference>
<evidence type="ECO:0000313" key="9">
    <source>
        <dbReference type="EMBL" id="KAK8891677.1"/>
    </source>
</evidence>
<dbReference type="SUPFAM" id="SSF56112">
    <property type="entry name" value="Protein kinase-like (PK-like)"/>
    <property type="match status" value="1"/>
</dbReference>
<name>A0ABR2KMP4_9EUKA</name>
<dbReference type="CDD" id="cd14003">
    <property type="entry name" value="STKc_AMPK-like"/>
    <property type="match status" value="1"/>
</dbReference>
<evidence type="ECO:0000256" key="5">
    <source>
        <dbReference type="ARBA" id="ARBA00022840"/>
    </source>
</evidence>
<proteinExistence type="inferred from homology"/>
<dbReference type="InterPro" id="IPR017441">
    <property type="entry name" value="Protein_kinase_ATP_BS"/>
</dbReference>
<reference evidence="9 10" key="1">
    <citation type="submission" date="2024-04" db="EMBL/GenBank/DDBJ databases">
        <title>Tritrichomonas musculus Genome.</title>
        <authorList>
            <person name="Alves-Ferreira E."/>
            <person name="Grigg M."/>
            <person name="Lorenzi H."/>
            <person name="Galac M."/>
        </authorList>
    </citation>
    <scope>NUCLEOTIDE SEQUENCE [LARGE SCALE GENOMIC DNA]</scope>
    <source>
        <strain evidence="9 10">EAF2021</strain>
    </source>
</reference>
<keyword evidence="1 7" id="KW-0723">Serine/threonine-protein kinase</keyword>
<protein>
    <recommendedName>
        <fullName evidence="8">Protein kinase domain-containing protein</fullName>
    </recommendedName>
</protein>
<evidence type="ECO:0000256" key="1">
    <source>
        <dbReference type="ARBA" id="ARBA00022527"/>
    </source>
</evidence>
<dbReference type="PANTHER" id="PTHR24346:SF82">
    <property type="entry name" value="KP78A-RELATED"/>
    <property type="match status" value="1"/>
</dbReference>
<dbReference type="Gene3D" id="1.10.510.10">
    <property type="entry name" value="Transferase(Phosphotransferase) domain 1"/>
    <property type="match status" value="1"/>
</dbReference>
<dbReference type="InterPro" id="IPR000719">
    <property type="entry name" value="Prot_kinase_dom"/>
</dbReference>
<dbReference type="PROSITE" id="PS50011">
    <property type="entry name" value="PROTEIN_KINASE_DOM"/>
    <property type="match status" value="1"/>
</dbReference>
<evidence type="ECO:0000256" key="6">
    <source>
        <dbReference type="PROSITE-ProRule" id="PRU10141"/>
    </source>
</evidence>
<evidence type="ECO:0000313" key="10">
    <source>
        <dbReference type="Proteomes" id="UP001470230"/>
    </source>
</evidence>
<dbReference type="PANTHER" id="PTHR24346">
    <property type="entry name" value="MAP/MICROTUBULE AFFINITY-REGULATING KINASE"/>
    <property type="match status" value="1"/>
</dbReference>
<keyword evidence="10" id="KW-1185">Reference proteome</keyword>
<keyword evidence="4" id="KW-0418">Kinase</keyword>
<keyword evidence="3 6" id="KW-0547">Nucleotide-binding</keyword>
<evidence type="ECO:0000259" key="8">
    <source>
        <dbReference type="PROSITE" id="PS50011"/>
    </source>
</evidence>
<comment type="caution">
    <text evidence="9">The sequence shown here is derived from an EMBL/GenBank/DDBJ whole genome shotgun (WGS) entry which is preliminary data.</text>
</comment>
<dbReference type="SMART" id="SM00220">
    <property type="entry name" value="S_TKc"/>
    <property type="match status" value="1"/>
</dbReference>
<keyword evidence="2" id="KW-0808">Transferase</keyword>
<evidence type="ECO:0000256" key="4">
    <source>
        <dbReference type="ARBA" id="ARBA00022777"/>
    </source>
</evidence>
<dbReference type="InterPro" id="IPR011009">
    <property type="entry name" value="Kinase-like_dom_sf"/>
</dbReference>
<dbReference type="PROSITE" id="PS00108">
    <property type="entry name" value="PROTEIN_KINASE_ST"/>
    <property type="match status" value="1"/>
</dbReference>
<evidence type="ECO:0000256" key="2">
    <source>
        <dbReference type="ARBA" id="ARBA00022679"/>
    </source>
</evidence>
<accession>A0ABR2KMP4</accession>
<dbReference type="EMBL" id="JAPFFF010000004">
    <property type="protein sequence ID" value="KAK8891677.1"/>
    <property type="molecule type" value="Genomic_DNA"/>
</dbReference>
<feature type="binding site" evidence="6">
    <location>
        <position position="33"/>
    </location>
    <ligand>
        <name>ATP</name>
        <dbReference type="ChEBI" id="CHEBI:30616"/>
    </ligand>
</feature>
<evidence type="ECO:0000256" key="3">
    <source>
        <dbReference type="ARBA" id="ARBA00022741"/>
    </source>
</evidence>
<dbReference type="InterPro" id="IPR008271">
    <property type="entry name" value="Ser/Thr_kinase_AS"/>
</dbReference>
<sequence length="386" mass="44416">MKSTIGSGAYGVVKLAYKVDTNKYYACKVIAKKRIELMTDKTRFEQEIRIQQQMRNENIVQLIDLYQDTLNYYIIIEFCPNGELFGRIVSNKKLSEDEARIFFSQILNGLVYIHSVNVAHRDLKPENILIDENGRAKISDFGLSKFIGQDGVVKTSCGSPVYVSPEVISGKPYDPKKSDMWSAGVILYAMVTGQLPWTKRNKIQLYEQIKKAQFPIPKELSEDCVDLIKSLMNLDINNRLTAKQALQHKFMTKKAVSALPKLVPEGTKLVREGPRPVISLRKLDTFFEKEMHEIRYKDRPMSTSSDNCMDPEKKEKFTFSKVVKRITLNHKYKEVETKKCNLVPLSTAPFPTLDEKIDFEENVTKWKKVVKMARIKNRPSSIKSKK</sequence>
<evidence type="ECO:0000256" key="7">
    <source>
        <dbReference type="RuleBase" id="RU000304"/>
    </source>
</evidence>
<feature type="domain" description="Protein kinase" evidence="8">
    <location>
        <begin position="1"/>
        <end position="251"/>
    </location>
</feature>
<dbReference type="Proteomes" id="UP001470230">
    <property type="component" value="Unassembled WGS sequence"/>
</dbReference>
<dbReference type="PROSITE" id="PS00107">
    <property type="entry name" value="PROTEIN_KINASE_ATP"/>
    <property type="match status" value="1"/>
</dbReference>